<reference evidence="16 17" key="1">
    <citation type="journal article" date="2015" name="Genome Announc.">
        <title>Expanding the biotechnology potential of lactobacilli through comparative genomics of 213 strains and associated genera.</title>
        <authorList>
            <person name="Sun Z."/>
            <person name="Harris H.M."/>
            <person name="McCann A."/>
            <person name="Guo C."/>
            <person name="Argimon S."/>
            <person name="Zhang W."/>
            <person name="Yang X."/>
            <person name="Jeffery I.B."/>
            <person name="Cooney J.C."/>
            <person name="Kagawa T.F."/>
            <person name="Liu W."/>
            <person name="Song Y."/>
            <person name="Salvetti E."/>
            <person name="Wrobel A."/>
            <person name="Rasinkangas P."/>
            <person name="Parkhill J."/>
            <person name="Rea M.C."/>
            <person name="O'Sullivan O."/>
            <person name="Ritari J."/>
            <person name="Douillard F.P."/>
            <person name="Paul Ross R."/>
            <person name="Yang R."/>
            <person name="Briner A.E."/>
            <person name="Felis G.E."/>
            <person name="de Vos W.M."/>
            <person name="Barrangou R."/>
            <person name="Klaenhammer T.R."/>
            <person name="Caufield P.W."/>
            <person name="Cui Y."/>
            <person name="Zhang H."/>
            <person name="O'Toole P.W."/>
        </authorList>
    </citation>
    <scope>NUCLEOTIDE SEQUENCE [LARGE SCALE GENOMIC DNA]</scope>
    <source>
        <strain evidence="16 17">DSM 19972</strain>
    </source>
</reference>
<dbReference type="InterPro" id="IPR020560">
    <property type="entry name" value="PRibGlycinamide_synth_C-dom"/>
</dbReference>
<keyword evidence="5 13" id="KW-0436">Ligase</keyword>
<evidence type="ECO:0000256" key="1">
    <source>
        <dbReference type="ARBA" id="ARBA00001936"/>
    </source>
</evidence>
<dbReference type="InterPro" id="IPR000115">
    <property type="entry name" value="PRibGlycinamide_synth"/>
</dbReference>
<dbReference type="Pfam" id="PF02843">
    <property type="entry name" value="GARS_C"/>
    <property type="match status" value="1"/>
</dbReference>
<dbReference type="EMBL" id="AZEH01000037">
    <property type="protein sequence ID" value="KRL04963.1"/>
    <property type="molecule type" value="Genomic_DNA"/>
</dbReference>
<dbReference type="AlphaFoldDB" id="A0A0R1MK89"/>
<dbReference type="InterPro" id="IPR020562">
    <property type="entry name" value="PRibGlycinamide_synth_N"/>
</dbReference>
<dbReference type="NCBIfam" id="TIGR00877">
    <property type="entry name" value="purD"/>
    <property type="match status" value="1"/>
</dbReference>
<dbReference type="Gene3D" id="3.40.50.20">
    <property type="match status" value="1"/>
</dbReference>
<evidence type="ECO:0000259" key="15">
    <source>
        <dbReference type="PROSITE" id="PS50975"/>
    </source>
</evidence>
<evidence type="ECO:0000313" key="17">
    <source>
        <dbReference type="Proteomes" id="UP000051686"/>
    </source>
</evidence>
<sequence length="422" mass="46555">MEKKLRLLVVGSGAREHAICRSFLKSHCVSDVFCAPGNDGMKKTGIKTIDLSELDFSNLKKFVKENAIDWTFVGPENALVNGIVDSFKKDGLKIFGPSAEAAQLEGSKDFALRFMTTQHVPTAKYQSFGVKEEALKALTNWPLPLVIKADGLAGGKGVTICQDVATAQETVTRLFDNGQQRLVFEEFLEGQEYSLFVVVNEKNYQILPMAQDHKRAYNFDKGPNTGGMGAYSPVPQLLHTDYQQMITEVVEPSIQGLRKRNFDYVGVLYIGLILTASGPKVIEYNVRLGDPETQVVLPRLKTDFAVLIDDCLRMRTMKQLEFKQNACLGIVIAAQGYPQKPKQGQSLSSFIEEPDITIDYANVMEQNGKMIGAGGRLLTVAATAATLLEAQKKAYHYIEKLSLSGCFYREDIGAKALSKGNS</sequence>
<dbReference type="RefSeq" id="WP_057896058.1">
    <property type="nucleotide sequence ID" value="NZ_AZEH01000037.1"/>
</dbReference>
<evidence type="ECO:0000256" key="14">
    <source>
        <dbReference type="PROSITE-ProRule" id="PRU00409"/>
    </source>
</evidence>
<keyword evidence="6 14" id="KW-0547">Nucleotide-binding</keyword>
<evidence type="ECO:0000256" key="12">
    <source>
        <dbReference type="ARBA" id="ARBA00042864"/>
    </source>
</evidence>
<dbReference type="InterPro" id="IPR020561">
    <property type="entry name" value="PRibGlycinamid_synth_ATP-grasp"/>
</dbReference>
<keyword evidence="9" id="KW-0464">Manganese</keyword>
<comment type="pathway">
    <text evidence="3 13">Purine metabolism; IMP biosynthesis via de novo pathway; N(1)-(5-phospho-D-ribosyl)glycinamide from 5-phospho-alpha-D-ribose 1-diphosphate: step 2/2.</text>
</comment>
<dbReference type="GO" id="GO:0004637">
    <property type="term" value="F:phosphoribosylamine-glycine ligase activity"/>
    <property type="evidence" value="ECO:0007669"/>
    <property type="project" value="UniProtKB-UniRule"/>
</dbReference>
<dbReference type="PROSITE" id="PS50975">
    <property type="entry name" value="ATP_GRASP"/>
    <property type="match status" value="1"/>
</dbReference>
<evidence type="ECO:0000256" key="13">
    <source>
        <dbReference type="HAMAP-Rule" id="MF_00138"/>
    </source>
</evidence>
<dbReference type="SUPFAM" id="SSF52440">
    <property type="entry name" value="PreATP-grasp domain"/>
    <property type="match status" value="1"/>
</dbReference>
<accession>A0A0R1MK89</accession>
<dbReference type="Gene3D" id="3.30.470.20">
    <property type="entry name" value="ATP-grasp fold, B domain"/>
    <property type="match status" value="1"/>
</dbReference>
<comment type="caution">
    <text evidence="16">The sequence shown here is derived from an EMBL/GenBank/DDBJ whole genome shotgun (WGS) entry which is preliminary data.</text>
</comment>
<dbReference type="InterPro" id="IPR013815">
    <property type="entry name" value="ATP_grasp_subdomain_1"/>
</dbReference>
<keyword evidence="8 14" id="KW-0067">ATP-binding</keyword>
<feature type="domain" description="ATP-grasp" evidence="15">
    <location>
        <begin position="112"/>
        <end position="313"/>
    </location>
</feature>
<proteinExistence type="inferred from homology"/>
<dbReference type="PATRIC" id="fig|1423777.3.peg.1227"/>
<dbReference type="SMART" id="SM01210">
    <property type="entry name" value="GARS_C"/>
    <property type="match status" value="1"/>
</dbReference>
<dbReference type="HAMAP" id="MF_00138">
    <property type="entry name" value="GARS"/>
    <property type="match status" value="1"/>
</dbReference>
<dbReference type="Pfam" id="PF01071">
    <property type="entry name" value="GARS_A"/>
    <property type="match status" value="1"/>
</dbReference>
<evidence type="ECO:0000256" key="6">
    <source>
        <dbReference type="ARBA" id="ARBA00022741"/>
    </source>
</evidence>
<dbReference type="InterPro" id="IPR020559">
    <property type="entry name" value="PRibGlycinamide_synth_CS"/>
</dbReference>
<dbReference type="PANTHER" id="PTHR43472">
    <property type="entry name" value="PHOSPHORIBOSYLAMINE--GLYCINE LIGASE"/>
    <property type="match status" value="1"/>
</dbReference>
<protein>
    <recommendedName>
        <fullName evidence="4 13">Phosphoribosylamine--glycine ligase</fullName>
        <ecNumber evidence="4 13">6.3.4.13</ecNumber>
    </recommendedName>
    <alternativeName>
        <fullName evidence="13">GARS</fullName>
    </alternativeName>
    <alternativeName>
        <fullName evidence="11 13">Glycinamide ribonucleotide synthetase</fullName>
    </alternativeName>
    <alternativeName>
        <fullName evidence="12 13">Phosphoribosylglycinamide synthetase</fullName>
    </alternativeName>
</protein>
<evidence type="ECO:0000256" key="8">
    <source>
        <dbReference type="ARBA" id="ARBA00022840"/>
    </source>
</evidence>
<evidence type="ECO:0000256" key="3">
    <source>
        <dbReference type="ARBA" id="ARBA00005174"/>
    </source>
</evidence>
<dbReference type="Gene3D" id="3.90.600.10">
    <property type="entry name" value="Phosphoribosylglycinamide synthetase, C-terminal domain"/>
    <property type="match status" value="1"/>
</dbReference>
<dbReference type="InterPro" id="IPR016185">
    <property type="entry name" value="PreATP-grasp_dom_sf"/>
</dbReference>
<dbReference type="Proteomes" id="UP000051686">
    <property type="component" value="Unassembled WGS sequence"/>
</dbReference>
<dbReference type="OrthoDB" id="9807240at2"/>
<comment type="similarity">
    <text evidence="10 13">Belongs to the GARS family.</text>
</comment>
<dbReference type="SMART" id="SM01209">
    <property type="entry name" value="GARS_A"/>
    <property type="match status" value="1"/>
</dbReference>
<keyword evidence="7 13" id="KW-0658">Purine biosynthesis</keyword>
<dbReference type="STRING" id="1423777.FD46_GL001187"/>
<dbReference type="SUPFAM" id="SSF51246">
    <property type="entry name" value="Rudiment single hybrid motif"/>
    <property type="match status" value="1"/>
</dbReference>
<evidence type="ECO:0000256" key="2">
    <source>
        <dbReference type="ARBA" id="ARBA00001946"/>
    </source>
</evidence>
<dbReference type="EC" id="6.3.4.13" evidence="4 13"/>
<evidence type="ECO:0000256" key="7">
    <source>
        <dbReference type="ARBA" id="ARBA00022755"/>
    </source>
</evidence>
<dbReference type="GO" id="GO:0005524">
    <property type="term" value="F:ATP binding"/>
    <property type="evidence" value="ECO:0007669"/>
    <property type="project" value="UniProtKB-UniRule"/>
</dbReference>
<dbReference type="PROSITE" id="PS00184">
    <property type="entry name" value="GARS"/>
    <property type="match status" value="1"/>
</dbReference>
<dbReference type="InterPro" id="IPR037123">
    <property type="entry name" value="PRibGlycinamide_synth_C_sf"/>
</dbReference>
<evidence type="ECO:0000256" key="11">
    <source>
        <dbReference type="ARBA" id="ARBA00042242"/>
    </source>
</evidence>
<dbReference type="Pfam" id="PF02844">
    <property type="entry name" value="GARS_N"/>
    <property type="match status" value="1"/>
</dbReference>
<comment type="cofactor">
    <cofactor evidence="1">
        <name>Mn(2+)</name>
        <dbReference type="ChEBI" id="CHEBI:29035"/>
    </cofactor>
</comment>
<evidence type="ECO:0000256" key="4">
    <source>
        <dbReference type="ARBA" id="ARBA00013255"/>
    </source>
</evidence>
<dbReference type="InterPro" id="IPR011054">
    <property type="entry name" value="Rudment_hybrid_motif"/>
</dbReference>
<evidence type="ECO:0000256" key="9">
    <source>
        <dbReference type="ARBA" id="ARBA00023211"/>
    </source>
</evidence>
<gene>
    <name evidence="13" type="primary">purD</name>
    <name evidence="16" type="ORF">FD46_GL001187</name>
</gene>
<evidence type="ECO:0000256" key="10">
    <source>
        <dbReference type="ARBA" id="ARBA00038345"/>
    </source>
</evidence>
<dbReference type="Gene3D" id="3.30.1490.20">
    <property type="entry name" value="ATP-grasp fold, A domain"/>
    <property type="match status" value="1"/>
</dbReference>
<evidence type="ECO:0000313" key="16">
    <source>
        <dbReference type="EMBL" id="KRL04963.1"/>
    </source>
</evidence>
<dbReference type="SUPFAM" id="SSF56059">
    <property type="entry name" value="Glutathione synthetase ATP-binding domain-like"/>
    <property type="match status" value="1"/>
</dbReference>
<dbReference type="PANTHER" id="PTHR43472:SF1">
    <property type="entry name" value="PHOSPHORIBOSYLAMINE--GLYCINE LIGASE, CHLOROPLASTIC"/>
    <property type="match status" value="1"/>
</dbReference>
<dbReference type="InterPro" id="IPR011761">
    <property type="entry name" value="ATP-grasp"/>
</dbReference>
<dbReference type="UniPathway" id="UPA00074">
    <property type="reaction ID" value="UER00125"/>
</dbReference>
<evidence type="ECO:0000256" key="5">
    <source>
        <dbReference type="ARBA" id="ARBA00022598"/>
    </source>
</evidence>
<keyword evidence="17" id="KW-1185">Reference proteome</keyword>
<dbReference type="GO" id="GO:0046872">
    <property type="term" value="F:metal ion binding"/>
    <property type="evidence" value="ECO:0007669"/>
    <property type="project" value="InterPro"/>
</dbReference>
<dbReference type="GO" id="GO:0009113">
    <property type="term" value="P:purine nucleobase biosynthetic process"/>
    <property type="evidence" value="ECO:0007669"/>
    <property type="project" value="InterPro"/>
</dbReference>
<comment type="cofactor">
    <cofactor evidence="2">
        <name>Mg(2+)</name>
        <dbReference type="ChEBI" id="CHEBI:18420"/>
    </cofactor>
</comment>
<dbReference type="GO" id="GO:0006189">
    <property type="term" value="P:'de novo' IMP biosynthetic process"/>
    <property type="evidence" value="ECO:0007669"/>
    <property type="project" value="UniProtKB-UniRule"/>
</dbReference>
<comment type="catalytic activity">
    <reaction evidence="13">
        <text>5-phospho-beta-D-ribosylamine + glycine + ATP = N(1)-(5-phospho-beta-D-ribosyl)glycinamide + ADP + phosphate + H(+)</text>
        <dbReference type="Rhea" id="RHEA:17453"/>
        <dbReference type="ChEBI" id="CHEBI:15378"/>
        <dbReference type="ChEBI" id="CHEBI:30616"/>
        <dbReference type="ChEBI" id="CHEBI:43474"/>
        <dbReference type="ChEBI" id="CHEBI:57305"/>
        <dbReference type="ChEBI" id="CHEBI:58681"/>
        <dbReference type="ChEBI" id="CHEBI:143788"/>
        <dbReference type="ChEBI" id="CHEBI:456216"/>
        <dbReference type="EC" id="6.3.4.13"/>
    </reaction>
</comment>
<name>A0A0R1MK89_9LACO</name>
<organism evidence="16 17">
    <name type="scientific">Liquorilactobacillus oeni DSM 19972</name>
    <dbReference type="NCBI Taxonomy" id="1423777"/>
    <lineage>
        <taxon>Bacteria</taxon>
        <taxon>Bacillati</taxon>
        <taxon>Bacillota</taxon>
        <taxon>Bacilli</taxon>
        <taxon>Lactobacillales</taxon>
        <taxon>Lactobacillaceae</taxon>
        <taxon>Liquorilactobacillus</taxon>
    </lineage>
</organism>